<evidence type="ECO:0000313" key="4">
    <source>
        <dbReference type="Proteomes" id="UP000792457"/>
    </source>
</evidence>
<proteinExistence type="inferred from homology"/>
<evidence type="ECO:0000256" key="1">
    <source>
        <dbReference type="ARBA" id="ARBA00007563"/>
    </source>
</evidence>
<dbReference type="Pfam" id="PF15305">
    <property type="entry name" value="IFT43"/>
    <property type="match status" value="1"/>
</dbReference>
<dbReference type="PANTHER" id="PTHR33724:SF1">
    <property type="entry name" value="INTRAFLAGELLAR TRANSPORT PROTEIN 43 HOMOLOG"/>
    <property type="match status" value="1"/>
</dbReference>
<evidence type="ECO:0000313" key="3">
    <source>
        <dbReference type="EMBL" id="KAG8237752.1"/>
    </source>
</evidence>
<evidence type="ECO:0000256" key="2">
    <source>
        <dbReference type="ARBA" id="ARBA00022794"/>
    </source>
</evidence>
<keyword evidence="2" id="KW-0970">Cilium biogenesis/degradation</keyword>
<comment type="caution">
    <text evidence="3">The sequence shown here is derived from an EMBL/GenBank/DDBJ whole genome shotgun (WGS) entry which is preliminary data.</text>
</comment>
<accession>A0A8K0KMD2</accession>
<keyword evidence="4" id="KW-1185">Reference proteome</keyword>
<protein>
    <submittedName>
        <fullName evidence="3">Uncharacterized protein</fullName>
    </submittedName>
</protein>
<dbReference type="AlphaFoldDB" id="A0A8K0KMD2"/>
<organism evidence="3 4">
    <name type="scientific">Ladona fulva</name>
    <name type="common">Scarce chaser dragonfly</name>
    <name type="synonym">Libellula fulva</name>
    <dbReference type="NCBI Taxonomy" id="123851"/>
    <lineage>
        <taxon>Eukaryota</taxon>
        <taxon>Metazoa</taxon>
        <taxon>Ecdysozoa</taxon>
        <taxon>Arthropoda</taxon>
        <taxon>Hexapoda</taxon>
        <taxon>Insecta</taxon>
        <taxon>Pterygota</taxon>
        <taxon>Palaeoptera</taxon>
        <taxon>Odonata</taxon>
        <taxon>Epiprocta</taxon>
        <taxon>Anisoptera</taxon>
        <taxon>Libelluloidea</taxon>
        <taxon>Libellulidae</taxon>
        <taxon>Ladona</taxon>
    </lineage>
</organism>
<reference evidence="3" key="2">
    <citation type="submission" date="2017-10" db="EMBL/GenBank/DDBJ databases">
        <title>Ladona fulva Genome sequencing and assembly.</title>
        <authorList>
            <person name="Murali S."/>
            <person name="Richards S."/>
            <person name="Bandaranaike D."/>
            <person name="Bellair M."/>
            <person name="Blankenburg K."/>
            <person name="Chao H."/>
            <person name="Dinh H."/>
            <person name="Doddapaneni H."/>
            <person name="Dugan-Rocha S."/>
            <person name="Elkadiri S."/>
            <person name="Gnanaolivu R."/>
            <person name="Hernandez B."/>
            <person name="Skinner E."/>
            <person name="Javaid M."/>
            <person name="Lee S."/>
            <person name="Li M."/>
            <person name="Ming W."/>
            <person name="Munidasa M."/>
            <person name="Muniz J."/>
            <person name="Nguyen L."/>
            <person name="Hughes D."/>
            <person name="Osuji N."/>
            <person name="Pu L.-L."/>
            <person name="Puazo M."/>
            <person name="Qu C."/>
            <person name="Quiroz J."/>
            <person name="Raj R."/>
            <person name="Weissenberger G."/>
            <person name="Xin Y."/>
            <person name="Zou X."/>
            <person name="Han Y."/>
            <person name="Worley K."/>
            <person name="Muzny D."/>
            <person name="Gibbs R."/>
        </authorList>
    </citation>
    <scope>NUCLEOTIDE SEQUENCE</scope>
    <source>
        <strain evidence="3">Sampled in the wild</strain>
    </source>
</reference>
<dbReference type="GO" id="GO:0030991">
    <property type="term" value="C:intraciliary transport particle A"/>
    <property type="evidence" value="ECO:0007669"/>
    <property type="project" value="InterPro"/>
</dbReference>
<reference evidence="3" key="1">
    <citation type="submission" date="2013-04" db="EMBL/GenBank/DDBJ databases">
        <authorList>
            <person name="Qu J."/>
            <person name="Murali S.C."/>
            <person name="Bandaranaike D."/>
            <person name="Bellair M."/>
            <person name="Blankenburg K."/>
            <person name="Chao H."/>
            <person name="Dinh H."/>
            <person name="Doddapaneni H."/>
            <person name="Downs B."/>
            <person name="Dugan-Rocha S."/>
            <person name="Elkadiri S."/>
            <person name="Gnanaolivu R.D."/>
            <person name="Hernandez B."/>
            <person name="Javaid M."/>
            <person name="Jayaseelan J.C."/>
            <person name="Lee S."/>
            <person name="Li M."/>
            <person name="Ming W."/>
            <person name="Munidasa M."/>
            <person name="Muniz J."/>
            <person name="Nguyen L."/>
            <person name="Ongeri F."/>
            <person name="Osuji N."/>
            <person name="Pu L.-L."/>
            <person name="Puazo M."/>
            <person name="Qu C."/>
            <person name="Quiroz J."/>
            <person name="Raj R."/>
            <person name="Weissenberger G."/>
            <person name="Xin Y."/>
            <person name="Zou X."/>
            <person name="Han Y."/>
            <person name="Richards S."/>
            <person name="Worley K."/>
            <person name="Muzny D."/>
            <person name="Gibbs R."/>
        </authorList>
    </citation>
    <scope>NUCLEOTIDE SEQUENCE</scope>
    <source>
        <strain evidence="3">Sampled in the wild</strain>
    </source>
</reference>
<dbReference type="Proteomes" id="UP000792457">
    <property type="component" value="Unassembled WGS sequence"/>
</dbReference>
<dbReference type="PANTHER" id="PTHR33724">
    <property type="entry name" value="INTRAFLAGELLAR TRANSPORT PROTEIN 43 HOMOLOG"/>
    <property type="match status" value="1"/>
</dbReference>
<dbReference type="OrthoDB" id="206950at2759"/>
<name>A0A8K0KMD2_LADFU</name>
<comment type="similarity">
    <text evidence="1">Belongs to the IFT43 family.</text>
</comment>
<dbReference type="EMBL" id="KZ309220">
    <property type="protein sequence ID" value="KAG8237752.1"/>
    <property type="molecule type" value="Genomic_DNA"/>
</dbReference>
<dbReference type="InterPro" id="IPR029302">
    <property type="entry name" value="IFT43"/>
</dbReference>
<sequence length="119" mass="13539">MFVEIGILRGVGDRENLKSVERLTIIDSDDDIPVIPDLEEMHDDYASKGIISSPLAVIQMVKYKEADTDFLKNSVFSGYEEGILRLLTKGMQPESIIKEDDKPMTWQELFTKISLDEET</sequence>
<dbReference type="GO" id="GO:0005929">
    <property type="term" value="C:cilium"/>
    <property type="evidence" value="ECO:0007669"/>
    <property type="project" value="TreeGrafter"/>
</dbReference>
<gene>
    <name evidence="3" type="ORF">J437_LFUL014295</name>
</gene>
<dbReference type="GO" id="GO:0035721">
    <property type="term" value="P:intraciliary retrograde transport"/>
    <property type="evidence" value="ECO:0007669"/>
    <property type="project" value="TreeGrafter"/>
</dbReference>